<sequence length="190" mass="22086">MFLSLGGQLINFIKKRRDKMTKWLCCRCKKNQAGEYQDLSFVYLGLSVTIPKDGMTCADCAKELWIEEFEENAKEFIIISKGGKPRVNWPHYGEFFAEGRFSTQKEKLYYILVQLGILSLQPEGNWDIMADGPIGLNPRAYLSYLYFTQKKDAIVFARLRFASTLYSWEIRQIGKVLKKDDVLKRAIRSK</sequence>
<name>A0A2H0NHA3_9BACT</name>
<accession>A0A2H0NHA3</accession>
<protein>
    <submittedName>
        <fullName evidence="1">Uncharacterized protein</fullName>
    </submittedName>
</protein>
<dbReference type="EMBL" id="PCWR01000009">
    <property type="protein sequence ID" value="PIR07565.1"/>
    <property type="molecule type" value="Genomic_DNA"/>
</dbReference>
<evidence type="ECO:0000313" key="2">
    <source>
        <dbReference type="Proteomes" id="UP000228867"/>
    </source>
</evidence>
<gene>
    <name evidence="1" type="ORF">COV54_00400</name>
</gene>
<evidence type="ECO:0000313" key="1">
    <source>
        <dbReference type="EMBL" id="PIR07565.1"/>
    </source>
</evidence>
<dbReference type="AlphaFoldDB" id="A0A2H0NHA3"/>
<organism evidence="1 2">
    <name type="scientific">Candidatus Jorgensenbacteria bacterium CG11_big_fil_rev_8_21_14_0_20_38_23</name>
    <dbReference type="NCBI Taxonomy" id="1974594"/>
    <lineage>
        <taxon>Bacteria</taxon>
        <taxon>Candidatus Joergenseniibacteriota</taxon>
    </lineage>
</organism>
<reference evidence="1 2" key="1">
    <citation type="submission" date="2017-09" db="EMBL/GenBank/DDBJ databases">
        <title>Depth-based differentiation of microbial function through sediment-hosted aquifers and enrichment of novel symbionts in the deep terrestrial subsurface.</title>
        <authorList>
            <person name="Probst A.J."/>
            <person name="Ladd B."/>
            <person name="Jarett J.K."/>
            <person name="Geller-Mcgrath D.E."/>
            <person name="Sieber C.M."/>
            <person name="Emerson J.B."/>
            <person name="Anantharaman K."/>
            <person name="Thomas B.C."/>
            <person name="Malmstrom R."/>
            <person name="Stieglmeier M."/>
            <person name="Klingl A."/>
            <person name="Woyke T."/>
            <person name="Ryan C.M."/>
            <person name="Banfield J.F."/>
        </authorList>
    </citation>
    <scope>NUCLEOTIDE SEQUENCE [LARGE SCALE GENOMIC DNA]</scope>
    <source>
        <strain evidence="1">CG11_big_fil_rev_8_21_14_0_20_38_23</strain>
    </source>
</reference>
<comment type="caution">
    <text evidence="1">The sequence shown here is derived from an EMBL/GenBank/DDBJ whole genome shotgun (WGS) entry which is preliminary data.</text>
</comment>
<dbReference type="Proteomes" id="UP000228867">
    <property type="component" value="Unassembled WGS sequence"/>
</dbReference>
<proteinExistence type="predicted"/>